<dbReference type="AlphaFoldDB" id="A0ABD2Y1J2"/>
<dbReference type="PROSITE" id="PS50158">
    <property type="entry name" value="ZF_CCHC"/>
    <property type="match status" value="1"/>
</dbReference>
<dbReference type="Gene3D" id="3.30.60.220">
    <property type="match status" value="1"/>
</dbReference>
<reference evidence="4 5" key="1">
    <citation type="submission" date="2024-11" db="EMBL/GenBank/DDBJ databases">
        <title>A near-complete genome assembly of Cinchona calisaya.</title>
        <authorList>
            <person name="Lian D.C."/>
            <person name="Zhao X.W."/>
            <person name="Wei L."/>
        </authorList>
    </citation>
    <scope>NUCLEOTIDE SEQUENCE [LARGE SCALE GENOMIC DNA]</scope>
    <source>
        <tissue evidence="4">Nenye</tissue>
    </source>
</reference>
<dbReference type="EMBL" id="JBJUIK010000016">
    <property type="protein sequence ID" value="KAL3499563.1"/>
    <property type="molecule type" value="Genomic_DNA"/>
</dbReference>
<dbReference type="CDD" id="cd23022">
    <property type="entry name" value="zf-HIT_DDX59"/>
    <property type="match status" value="1"/>
</dbReference>
<proteinExistence type="predicted"/>
<evidence type="ECO:0000313" key="4">
    <source>
        <dbReference type="EMBL" id="KAL3499563.1"/>
    </source>
</evidence>
<evidence type="ECO:0000256" key="1">
    <source>
        <dbReference type="PROSITE-ProRule" id="PRU00047"/>
    </source>
</evidence>
<keyword evidence="1" id="KW-0863">Zinc-finger</keyword>
<evidence type="ECO:0000256" key="2">
    <source>
        <dbReference type="SAM" id="MobiDB-lite"/>
    </source>
</evidence>
<dbReference type="Proteomes" id="UP001630127">
    <property type="component" value="Unassembled WGS sequence"/>
</dbReference>
<protein>
    <recommendedName>
        <fullName evidence="3">CCHC-type domain-containing protein</fullName>
    </recommendedName>
</protein>
<dbReference type="Pfam" id="PF04438">
    <property type="entry name" value="zf-HIT"/>
    <property type="match status" value="1"/>
</dbReference>
<dbReference type="PANTHER" id="PTHR48453">
    <property type="entry name" value="CCHC-TYPE DOMAIN-CONTAINING PROTEIN"/>
    <property type="match status" value="1"/>
</dbReference>
<sequence length="473" mass="53233">MANRSNFYKNPSYAYNKHFNLNSVIQNLTTYNIATGNVSLAGDPIPAADDKNSQVHRKRRRERKPAAVRNNESEEIDGPMSHQDYIDKRRQEVNSAVQPFEELTADVLIQGSSSSLLHLVEYDDSDTSSSGENEEKQDPTDSSAVLSDSLPDNQNPCTSGSTTGVDRVKSRTEQRLPVPGEPVCVVCGKYGEYICNETDDDVCSIDCKAELLQNLKPQEGPGRSRIVFDSFSQARGFLEVPESGGDMWDYDRNCWSKKTSGVCTYECWKCHRPGHLAEDCLVITSQTRFLTPGEKCIEVGSVQKKPNSIPRELLELYKRCHNIGKNFLTAKCSVCRGTTTLATCLNCSNAFCDSAGHLAEHISAHSSHRQFYSYKLMRLIKCCKSTCPVTDIKDLLACHYCFNKAFDKFYDMYTATWKAAGLSIIWGSICCEDHFEWHRINCLSANVEDSAYIVKNRSQDRIRKPIQLSNFIF</sequence>
<evidence type="ECO:0000313" key="5">
    <source>
        <dbReference type="Proteomes" id="UP001630127"/>
    </source>
</evidence>
<accession>A0ABD2Y1J2</accession>
<dbReference type="InterPro" id="IPR001878">
    <property type="entry name" value="Znf_CCHC"/>
</dbReference>
<dbReference type="PANTHER" id="PTHR48453:SF1">
    <property type="entry name" value="CCHC-TYPE DOMAIN-CONTAINING PROTEIN"/>
    <property type="match status" value="1"/>
</dbReference>
<feature type="compositionally biased region" description="Polar residues" evidence="2">
    <location>
        <begin position="140"/>
        <end position="164"/>
    </location>
</feature>
<keyword evidence="1" id="KW-0862">Zinc</keyword>
<feature type="compositionally biased region" description="Basic residues" evidence="2">
    <location>
        <begin position="54"/>
        <end position="63"/>
    </location>
</feature>
<dbReference type="InterPro" id="IPR007529">
    <property type="entry name" value="Znf_HIT"/>
</dbReference>
<feature type="region of interest" description="Disordered" evidence="2">
    <location>
        <begin position="42"/>
        <end position="84"/>
    </location>
</feature>
<evidence type="ECO:0000259" key="3">
    <source>
        <dbReference type="PROSITE" id="PS50158"/>
    </source>
</evidence>
<feature type="region of interest" description="Disordered" evidence="2">
    <location>
        <begin position="123"/>
        <end position="173"/>
    </location>
</feature>
<keyword evidence="5" id="KW-1185">Reference proteome</keyword>
<keyword evidence="1" id="KW-0479">Metal-binding</keyword>
<feature type="domain" description="CCHC-type" evidence="3">
    <location>
        <begin position="267"/>
        <end position="280"/>
    </location>
</feature>
<organism evidence="4 5">
    <name type="scientific">Cinchona calisaya</name>
    <dbReference type="NCBI Taxonomy" id="153742"/>
    <lineage>
        <taxon>Eukaryota</taxon>
        <taxon>Viridiplantae</taxon>
        <taxon>Streptophyta</taxon>
        <taxon>Embryophyta</taxon>
        <taxon>Tracheophyta</taxon>
        <taxon>Spermatophyta</taxon>
        <taxon>Magnoliopsida</taxon>
        <taxon>eudicotyledons</taxon>
        <taxon>Gunneridae</taxon>
        <taxon>Pentapetalae</taxon>
        <taxon>asterids</taxon>
        <taxon>lamiids</taxon>
        <taxon>Gentianales</taxon>
        <taxon>Rubiaceae</taxon>
        <taxon>Cinchonoideae</taxon>
        <taxon>Cinchoneae</taxon>
        <taxon>Cinchona</taxon>
    </lineage>
</organism>
<comment type="caution">
    <text evidence="4">The sequence shown here is derived from an EMBL/GenBank/DDBJ whole genome shotgun (WGS) entry which is preliminary data.</text>
</comment>
<gene>
    <name evidence="4" type="ORF">ACH5RR_038656</name>
</gene>
<name>A0ABD2Y1J2_9GENT</name>
<dbReference type="GO" id="GO:0008270">
    <property type="term" value="F:zinc ion binding"/>
    <property type="evidence" value="ECO:0007669"/>
    <property type="project" value="UniProtKB-KW"/>
</dbReference>